<reference evidence="3" key="1">
    <citation type="journal article" date="2010" name="Environ. Microbiol.">
        <title>Homologues of nitrite reductases in ammonia-oxidizing archaea: diversity and genomic context.</title>
        <authorList>
            <person name="Bartossek R."/>
            <person name="Nicol G.W."/>
            <person name="Lanzen A."/>
            <person name="Klenk H.P."/>
            <person name="Schleper C."/>
        </authorList>
    </citation>
    <scope>NUCLEOTIDE SEQUENCE</scope>
</reference>
<dbReference type="Pfam" id="PF01974">
    <property type="entry name" value="tRNA_int_endo"/>
    <property type="match status" value="1"/>
</dbReference>
<name>D4N791_9CREN</name>
<gene>
    <name evidence="3" type="ORF">76h13orf43</name>
</gene>
<dbReference type="Pfam" id="PF02778">
    <property type="entry name" value="tRNA_int_endo_N"/>
    <property type="match status" value="1"/>
</dbReference>
<evidence type="ECO:0000259" key="1">
    <source>
        <dbReference type="Pfam" id="PF01974"/>
    </source>
</evidence>
<dbReference type="CDD" id="cd22363">
    <property type="entry name" value="tRNA-intron_lyase_C"/>
    <property type="match status" value="1"/>
</dbReference>
<dbReference type="InterPro" id="IPR011856">
    <property type="entry name" value="tRNA_endonuc-like_dom_sf"/>
</dbReference>
<dbReference type="GO" id="GO:0000213">
    <property type="term" value="F:tRNA-intron lyase activity"/>
    <property type="evidence" value="ECO:0007669"/>
    <property type="project" value="InterPro"/>
</dbReference>
<dbReference type="GO" id="GO:0006388">
    <property type="term" value="P:tRNA splicing, via endonucleolytic cleavage and ligation"/>
    <property type="evidence" value="ECO:0007669"/>
    <property type="project" value="InterPro"/>
</dbReference>
<keyword evidence="3" id="KW-0378">Hydrolase</keyword>
<organism evidence="3">
    <name type="scientific">uncultured crenarchaeote 76h13</name>
    <dbReference type="NCBI Taxonomy" id="684059"/>
    <lineage>
        <taxon>Archaea</taxon>
        <taxon>Thermoproteota</taxon>
        <taxon>environmental samples</taxon>
    </lineage>
</organism>
<dbReference type="InterPro" id="IPR036740">
    <property type="entry name" value="tRNA_intron_Endonuc_N_sf"/>
</dbReference>
<accession>D4N791</accession>
<dbReference type="PANTHER" id="PTHR21227">
    <property type="entry name" value="TRNA-SPLICING ENDONUCLEASE SUBUNIT SEN2"/>
    <property type="match status" value="1"/>
</dbReference>
<dbReference type="Gene3D" id="3.40.1350.10">
    <property type="match status" value="1"/>
</dbReference>
<dbReference type="InterPro" id="IPR036167">
    <property type="entry name" value="tRNA_intron_Endo_cat-like_sf"/>
</dbReference>
<dbReference type="InterPro" id="IPR006678">
    <property type="entry name" value="tRNA_intron_Endonuc_N"/>
</dbReference>
<dbReference type="NCBIfam" id="TIGR00324">
    <property type="entry name" value="endA"/>
    <property type="match status" value="1"/>
</dbReference>
<keyword evidence="3" id="KW-0540">Nuclease</keyword>
<dbReference type="SUPFAM" id="SSF55267">
    <property type="entry name" value="tRNA-intron endonuclease N-terminal domain-like"/>
    <property type="match status" value="1"/>
</dbReference>
<dbReference type="Gene3D" id="3.40.1170.20">
    <property type="entry name" value="tRNA intron endonuclease, N-terminal domain"/>
    <property type="match status" value="1"/>
</dbReference>
<keyword evidence="3" id="KW-0255">Endonuclease</keyword>
<dbReference type="InterPro" id="IPR006676">
    <property type="entry name" value="tRNA_splic"/>
</dbReference>
<evidence type="ECO:0000259" key="2">
    <source>
        <dbReference type="Pfam" id="PF02778"/>
    </source>
</evidence>
<feature type="domain" description="tRNA intron endonuclease N-terminal" evidence="2">
    <location>
        <begin position="23"/>
        <end position="71"/>
    </location>
</feature>
<dbReference type="SUPFAM" id="SSF53032">
    <property type="entry name" value="tRNA-intron endonuclease catalytic domain-like"/>
    <property type="match status" value="1"/>
</dbReference>
<dbReference type="InterPro" id="IPR006677">
    <property type="entry name" value="tRNA_intron_Endonuc_cat-like"/>
</dbReference>
<dbReference type="EMBL" id="GU059108">
    <property type="protein sequence ID" value="ACY24577.1"/>
    <property type="molecule type" value="Genomic_DNA"/>
</dbReference>
<sequence>MSSEADQNSEFQNIIEGFMDKKCLIKITDTRSQDQLRNKGYGDKEDKDYFLETYEALYLLYLKKLVIKNGGIDDFGSLLKQALKHDNEIVTKFLVYRDLRSRGYVVKEGFGFGADFRVYERGEYEKKRAKFVVFCINEGINVKVGELSKNVREIETMGKNAIAAVVERRGEVIYYKLTNMKFNENKKQETTLTLQERK</sequence>
<dbReference type="GO" id="GO:0003676">
    <property type="term" value="F:nucleic acid binding"/>
    <property type="evidence" value="ECO:0007669"/>
    <property type="project" value="InterPro"/>
</dbReference>
<protein>
    <submittedName>
        <fullName evidence="3">tRNA intron endonuclease</fullName>
    </submittedName>
</protein>
<proteinExistence type="predicted"/>
<dbReference type="PANTHER" id="PTHR21227:SF0">
    <property type="entry name" value="TRNA-SPLICING ENDONUCLEASE SUBUNIT SEN2"/>
    <property type="match status" value="1"/>
</dbReference>
<dbReference type="GO" id="GO:0005737">
    <property type="term" value="C:cytoplasm"/>
    <property type="evidence" value="ECO:0007669"/>
    <property type="project" value="TreeGrafter"/>
</dbReference>
<dbReference type="AlphaFoldDB" id="D4N791"/>
<feature type="domain" description="tRNA intron endonuclease catalytic" evidence="1">
    <location>
        <begin position="91"/>
        <end position="174"/>
    </location>
</feature>
<evidence type="ECO:0000313" key="3">
    <source>
        <dbReference type="EMBL" id="ACY24577.1"/>
    </source>
</evidence>